<dbReference type="KEGG" id="avc:NCTC10951_02072"/>
<dbReference type="Proteomes" id="UP000268658">
    <property type="component" value="Chromosome"/>
</dbReference>
<proteinExistence type="predicted"/>
<organism evidence="2 3">
    <name type="scientific">Actinomyces viscosus</name>
    <dbReference type="NCBI Taxonomy" id="1656"/>
    <lineage>
        <taxon>Bacteria</taxon>
        <taxon>Bacillati</taxon>
        <taxon>Actinomycetota</taxon>
        <taxon>Actinomycetes</taxon>
        <taxon>Actinomycetales</taxon>
        <taxon>Actinomycetaceae</taxon>
        <taxon>Actinomyces</taxon>
    </lineage>
</organism>
<evidence type="ECO:0000259" key="1">
    <source>
        <dbReference type="Pfam" id="PF19053"/>
    </source>
</evidence>
<dbReference type="EMBL" id="LR134477">
    <property type="protein sequence ID" value="VEI17207.1"/>
    <property type="molecule type" value="Genomic_DNA"/>
</dbReference>
<dbReference type="AlphaFoldDB" id="A0A3S4Z2Q4"/>
<accession>A0A3S4Z2Q4</accession>
<reference evidence="2 3" key="1">
    <citation type="submission" date="2018-12" db="EMBL/GenBank/DDBJ databases">
        <authorList>
            <consortium name="Pathogen Informatics"/>
        </authorList>
    </citation>
    <scope>NUCLEOTIDE SEQUENCE [LARGE SCALE GENOMIC DNA]</scope>
    <source>
        <strain evidence="2 3">NCTC10951</strain>
    </source>
</reference>
<evidence type="ECO:0000313" key="3">
    <source>
        <dbReference type="Proteomes" id="UP000268658"/>
    </source>
</evidence>
<dbReference type="InterPro" id="IPR024962">
    <property type="entry name" value="YukD-like"/>
</dbReference>
<protein>
    <submittedName>
        <fullName evidence="2">Type VII secretion integral membrane protein EccD</fullName>
    </submittedName>
</protein>
<dbReference type="Gene3D" id="3.10.20.90">
    <property type="entry name" value="Phosphatidylinositol 3-kinase Catalytic Subunit, Chain A, domain 1"/>
    <property type="match status" value="1"/>
</dbReference>
<dbReference type="Pfam" id="PF19053">
    <property type="entry name" value="EccD"/>
    <property type="match status" value="1"/>
</dbReference>
<dbReference type="RefSeq" id="WP_126414506.1">
    <property type="nucleotide sequence ID" value="NZ_JASPER010000019.1"/>
</dbReference>
<sequence>MPPPASRVRRGSSLMPVTVVYQRIPTDVSLPVDLPLVEVVPALAERLESLGEDASTYGLCLTTQSGTVLDDSLSLSDQRVGAGDVLTLDLRSMEAEHRYDDLTEAVAAAVERQQVAWEPKDTMSLSVGATCLLFAAGGALLLRQGPGGWVTPACAAVASGLLILATLAINQMKGKGAWALVMTAAGLAGVALHTAIQGPPTGMRMAAAGAVGASLLGACLPMLGRDRPLIAGPMLVCVAMMVTGLGTQALGYPLAQVLALVSATAAGVSLLTPWLALASVPVTISLPDQPEGYHRAEDEGPIKAALTSRILNLHGLVLSVRIACSIIVLASVPSLASVGYDGIALVAAIAVAAMLSTRAVRSRADVTAGVVGGMLILATLVLVIVLSRANFVMPMVVLVGVVGVVVLLLNVLGPSYRPRLARVTDVIEILVLVSIAPLAALVIGVL</sequence>
<dbReference type="InterPro" id="IPR044049">
    <property type="entry name" value="EccD_transm"/>
</dbReference>
<evidence type="ECO:0000313" key="2">
    <source>
        <dbReference type="EMBL" id="VEI17207.1"/>
    </source>
</evidence>
<feature type="domain" description="EccD-like transmembrane" evidence="1">
    <location>
        <begin position="125"/>
        <end position="445"/>
    </location>
</feature>
<name>A0A3S4Z2Q4_ACTVI</name>
<gene>
    <name evidence="2" type="ORF">NCTC10951_02072</name>
</gene>
<dbReference type="Pfam" id="PF08817">
    <property type="entry name" value="YukD"/>
    <property type="match status" value="1"/>
</dbReference>
<dbReference type="OrthoDB" id="3260055at2"/>